<protein>
    <submittedName>
        <fullName evidence="1">Uncharacterized protein</fullName>
    </submittedName>
</protein>
<evidence type="ECO:0000313" key="1">
    <source>
        <dbReference type="EMBL" id="EEF86666.1"/>
    </source>
</evidence>
<dbReference type="AlphaFoldDB" id="E2NN42"/>
<comment type="caution">
    <text evidence="1">The sequence shown here is derived from an EMBL/GenBank/DDBJ whole genome shotgun (WGS) entry which is preliminary data.</text>
</comment>
<reference evidence="1 2" key="2">
    <citation type="submission" date="2009-01" db="EMBL/GenBank/DDBJ databases">
        <title>Draft genome sequence of Bacteroides cellulosilyticus (DSM 14838).</title>
        <authorList>
            <person name="Sudarsanam P."/>
            <person name="Ley R."/>
            <person name="Guruge J."/>
            <person name="Turnbaugh P.J."/>
            <person name="Mahowald M."/>
            <person name="Liep D."/>
            <person name="Gordon J."/>
        </authorList>
    </citation>
    <scope>NUCLEOTIDE SEQUENCE [LARGE SCALE GENOMIC DNA]</scope>
    <source>
        <strain evidence="1 2">DSM 14838</strain>
    </source>
</reference>
<dbReference type="HOGENOM" id="CLU_3149230_0_0_10"/>
<reference evidence="1 2" key="1">
    <citation type="submission" date="2008-12" db="EMBL/GenBank/DDBJ databases">
        <authorList>
            <person name="Fulton L."/>
            <person name="Clifton S."/>
            <person name="Fulton B."/>
            <person name="Xu J."/>
            <person name="Minx P."/>
            <person name="Pepin K.H."/>
            <person name="Johnson M."/>
            <person name="Bhonagiri V."/>
            <person name="Nash W.E."/>
            <person name="Mardis E.R."/>
            <person name="Wilson R.K."/>
        </authorList>
    </citation>
    <scope>NUCLEOTIDE SEQUENCE [LARGE SCALE GENOMIC DNA]</scope>
    <source>
        <strain evidence="1 2">DSM 14838</strain>
    </source>
</reference>
<accession>E2NN42</accession>
<proteinExistence type="predicted"/>
<dbReference type="EMBL" id="ACCH01000498">
    <property type="protein sequence ID" value="EEF86666.1"/>
    <property type="molecule type" value="Genomic_DNA"/>
</dbReference>
<organism evidence="1 2">
    <name type="scientific">Bacteroides cellulosilyticus DSM 14838</name>
    <dbReference type="NCBI Taxonomy" id="537012"/>
    <lineage>
        <taxon>Bacteria</taxon>
        <taxon>Pseudomonadati</taxon>
        <taxon>Bacteroidota</taxon>
        <taxon>Bacteroidia</taxon>
        <taxon>Bacteroidales</taxon>
        <taxon>Bacteroidaceae</taxon>
        <taxon>Bacteroides</taxon>
    </lineage>
</organism>
<dbReference type="Proteomes" id="UP000003711">
    <property type="component" value="Unassembled WGS sequence"/>
</dbReference>
<gene>
    <name evidence="1" type="ORF">BACCELL_05737</name>
</gene>
<evidence type="ECO:0000313" key="2">
    <source>
        <dbReference type="Proteomes" id="UP000003711"/>
    </source>
</evidence>
<name>E2NN42_9BACE</name>
<sequence>MGKNISPIGKIERPFISSYFLTLLSHKKTFSSFSLSVFPELPVHRYSG</sequence>